<feature type="compositionally biased region" description="Low complexity" evidence="10">
    <location>
        <begin position="476"/>
        <end position="490"/>
    </location>
</feature>
<feature type="region of interest" description="Disordered" evidence="10">
    <location>
        <begin position="687"/>
        <end position="747"/>
    </location>
</feature>
<feature type="region of interest" description="Disordered" evidence="10">
    <location>
        <begin position="464"/>
        <end position="490"/>
    </location>
</feature>
<feature type="coiled-coil region" evidence="9">
    <location>
        <begin position="656"/>
        <end position="683"/>
    </location>
</feature>
<gene>
    <name evidence="14" type="ORF">DespoDRAFT_01954</name>
</gene>
<dbReference type="Proteomes" id="UP000005778">
    <property type="component" value="Chromosome"/>
</dbReference>
<keyword evidence="15" id="KW-1185">Reference proteome</keyword>
<evidence type="ECO:0000313" key="15">
    <source>
        <dbReference type="Proteomes" id="UP000005778"/>
    </source>
</evidence>
<feature type="domain" description="Methyl-accepting transducer" evidence="12">
    <location>
        <begin position="452"/>
        <end position="667"/>
    </location>
</feature>
<keyword evidence="9" id="KW-0175">Coiled coil</keyword>
<dbReference type="Pfam" id="PF00672">
    <property type="entry name" value="HAMP"/>
    <property type="match status" value="1"/>
</dbReference>
<feature type="compositionally biased region" description="Basic and acidic residues" evidence="10">
    <location>
        <begin position="698"/>
        <end position="714"/>
    </location>
</feature>
<dbReference type="CDD" id="cd12912">
    <property type="entry name" value="PDC2_MCP_like"/>
    <property type="match status" value="1"/>
</dbReference>
<comment type="subcellular location">
    <subcellularLocation>
        <location evidence="1">Cell membrane</location>
        <topology evidence="1">Multi-pass membrane protein</topology>
    </subcellularLocation>
</comment>
<dbReference type="InterPro" id="IPR051310">
    <property type="entry name" value="MCP_chemotaxis"/>
</dbReference>
<keyword evidence="5 11" id="KW-1133">Transmembrane helix</keyword>
<evidence type="ECO:0000313" key="14">
    <source>
        <dbReference type="EMBL" id="EIM63859.1"/>
    </source>
</evidence>
<dbReference type="InterPro" id="IPR033480">
    <property type="entry name" value="sCache_2"/>
</dbReference>
<keyword evidence="4 11" id="KW-0812">Transmembrane</keyword>
<dbReference type="InterPro" id="IPR003660">
    <property type="entry name" value="HAMP_dom"/>
</dbReference>
<dbReference type="InterPro" id="IPR004089">
    <property type="entry name" value="MCPsignal_dom"/>
</dbReference>
<protein>
    <submittedName>
        <fullName evidence="14">Methyl-accepting chemotaxis protein</fullName>
    </submittedName>
</protein>
<reference evidence="14 15" key="2">
    <citation type="submission" date="2012-02" db="EMBL/GenBank/DDBJ databases">
        <title>Improved High-Quality Draft sequence of Desulfobacter postgatei 2ac9.</title>
        <authorList>
            <consortium name="US DOE Joint Genome Institute"/>
            <person name="Lucas S."/>
            <person name="Han J."/>
            <person name="Lapidus A."/>
            <person name="Cheng J.-F."/>
            <person name="Goodwin L."/>
            <person name="Pitluck S."/>
            <person name="Peters L."/>
            <person name="Ovchinnikova G."/>
            <person name="Held B."/>
            <person name="Detter J.C."/>
            <person name="Han C."/>
            <person name="Tapia R."/>
            <person name="Land M."/>
            <person name="Hauser L."/>
            <person name="Kyrpides N."/>
            <person name="Ivanova N."/>
            <person name="Pagani I."/>
            <person name="Orellana R."/>
            <person name="Lovley D."/>
            <person name="Woyke T."/>
        </authorList>
    </citation>
    <scope>NUCLEOTIDE SEQUENCE [LARGE SCALE GENOMIC DNA]</scope>
    <source>
        <strain evidence="14 15">2ac9</strain>
    </source>
</reference>
<dbReference type="Pfam" id="PF00015">
    <property type="entry name" value="MCPsignal"/>
    <property type="match status" value="1"/>
</dbReference>
<keyword evidence="8" id="KW-0807">Transducer</keyword>
<evidence type="ECO:0000256" key="4">
    <source>
        <dbReference type="ARBA" id="ARBA00022692"/>
    </source>
</evidence>
<dbReference type="Pfam" id="PF08269">
    <property type="entry name" value="dCache_2"/>
    <property type="match status" value="1"/>
</dbReference>
<dbReference type="eggNOG" id="COG0840">
    <property type="taxonomic scope" value="Bacteria"/>
</dbReference>
<feature type="transmembrane region" description="Helical" evidence="11">
    <location>
        <begin position="12"/>
        <end position="33"/>
    </location>
</feature>
<dbReference type="SMART" id="SM00283">
    <property type="entry name" value="MA"/>
    <property type="match status" value="1"/>
</dbReference>
<dbReference type="STRING" id="879212.DespoDRAFT_01954"/>
<dbReference type="InterPro" id="IPR004010">
    <property type="entry name" value="Double_Cache_2"/>
</dbReference>
<dbReference type="Gene3D" id="1.10.287.950">
    <property type="entry name" value="Methyl-accepting chemotaxis protein"/>
    <property type="match status" value="1"/>
</dbReference>
<dbReference type="HOGENOM" id="CLU_000445_107_21_7"/>
<evidence type="ECO:0000256" key="9">
    <source>
        <dbReference type="SAM" id="Coils"/>
    </source>
</evidence>
<dbReference type="PROSITE" id="PS50885">
    <property type="entry name" value="HAMP"/>
    <property type="match status" value="1"/>
</dbReference>
<dbReference type="PANTHER" id="PTHR43531:SF11">
    <property type="entry name" value="METHYL-ACCEPTING CHEMOTAXIS PROTEIN 3"/>
    <property type="match status" value="1"/>
</dbReference>
<evidence type="ECO:0000259" key="13">
    <source>
        <dbReference type="PROSITE" id="PS50885"/>
    </source>
</evidence>
<accession>I5B2Z6</accession>
<dbReference type="OrthoDB" id="9787709at2"/>
<dbReference type="GO" id="GO:0005886">
    <property type="term" value="C:plasma membrane"/>
    <property type="evidence" value="ECO:0007669"/>
    <property type="project" value="UniProtKB-SubCell"/>
</dbReference>
<dbReference type="PANTHER" id="PTHR43531">
    <property type="entry name" value="PROTEIN ICFG"/>
    <property type="match status" value="1"/>
</dbReference>
<evidence type="ECO:0000256" key="10">
    <source>
        <dbReference type="SAM" id="MobiDB-lite"/>
    </source>
</evidence>
<dbReference type="Gene3D" id="3.30.450.20">
    <property type="entry name" value="PAS domain"/>
    <property type="match status" value="2"/>
</dbReference>
<evidence type="ECO:0000256" key="3">
    <source>
        <dbReference type="ARBA" id="ARBA00022500"/>
    </source>
</evidence>
<name>I5B2Z6_9BACT</name>
<feature type="compositionally biased region" description="Acidic residues" evidence="10">
    <location>
        <begin position="735"/>
        <end position="747"/>
    </location>
</feature>
<dbReference type="RefSeq" id="WP_004073223.1">
    <property type="nucleotide sequence ID" value="NZ_CM001488.1"/>
</dbReference>
<feature type="compositionally biased region" description="Polar residues" evidence="10">
    <location>
        <begin position="464"/>
        <end position="475"/>
    </location>
</feature>
<evidence type="ECO:0000256" key="6">
    <source>
        <dbReference type="ARBA" id="ARBA00023136"/>
    </source>
</evidence>
<keyword evidence="2" id="KW-1003">Cell membrane</keyword>
<dbReference type="SMART" id="SM00304">
    <property type="entry name" value="HAMP"/>
    <property type="match status" value="1"/>
</dbReference>
<dbReference type="EMBL" id="CM001488">
    <property type="protein sequence ID" value="EIM63859.1"/>
    <property type="molecule type" value="Genomic_DNA"/>
</dbReference>
<dbReference type="CDD" id="cd06225">
    <property type="entry name" value="HAMP"/>
    <property type="match status" value="1"/>
</dbReference>
<dbReference type="PROSITE" id="PS50111">
    <property type="entry name" value="CHEMOTAXIS_TRANSDUC_2"/>
    <property type="match status" value="1"/>
</dbReference>
<evidence type="ECO:0000256" key="7">
    <source>
        <dbReference type="ARBA" id="ARBA00029447"/>
    </source>
</evidence>
<evidence type="ECO:0000256" key="5">
    <source>
        <dbReference type="ARBA" id="ARBA00022989"/>
    </source>
</evidence>
<organism evidence="14 15">
    <name type="scientific">Desulfobacter postgatei 2ac9</name>
    <dbReference type="NCBI Taxonomy" id="879212"/>
    <lineage>
        <taxon>Bacteria</taxon>
        <taxon>Pseudomonadati</taxon>
        <taxon>Thermodesulfobacteriota</taxon>
        <taxon>Desulfobacteria</taxon>
        <taxon>Desulfobacterales</taxon>
        <taxon>Desulfobacteraceae</taxon>
        <taxon>Desulfobacter</taxon>
    </lineage>
</organism>
<dbReference type="GO" id="GO:0004888">
    <property type="term" value="F:transmembrane signaling receptor activity"/>
    <property type="evidence" value="ECO:0007669"/>
    <property type="project" value="TreeGrafter"/>
</dbReference>
<evidence type="ECO:0000259" key="12">
    <source>
        <dbReference type="PROSITE" id="PS50111"/>
    </source>
</evidence>
<dbReference type="AlphaFoldDB" id="I5B2Z6"/>
<evidence type="ECO:0000256" key="2">
    <source>
        <dbReference type="ARBA" id="ARBA00022475"/>
    </source>
</evidence>
<dbReference type="SMART" id="SM01049">
    <property type="entry name" value="Cache_2"/>
    <property type="match status" value="2"/>
</dbReference>
<evidence type="ECO:0000256" key="1">
    <source>
        <dbReference type="ARBA" id="ARBA00004651"/>
    </source>
</evidence>
<keyword evidence="3" id="KW-0145">Chemotaxis</keyword>
<sequence length="747" mass="83654">MRFKNLKIKTKIIVIVILTIIISISIVGSYSLYSTIHQARENIAAFENELMDEGRQKLIDLVDTVYTMVVKVHSQAVRIEDIKKRYGAELKNLVDLPYSMINRAYTQAMEPSAHIDGMEDQKMETVQKKIGAQIEALRYENNNYFWINDTYPKMVQHPTVPSLNGKDISRYTKNGKIIMAEGTDIPMFVEMARLCKETGEGYVGYIWPSPNDSKKWLKKLSYVRYFKPWDWIIGTGIYVDKAEKDAQQVAINSVSDMNYGDNAYFYIMDTQANIIAHLNQETIGKNFMDKKDASGRFVFREIIEMVKSDGQGHINYTWPKLGSEKNEPKIGYFKYFKPWDWIVVTGVYTDGVQNKIVEKRKQLHNMVRDQILFTTATIAILILGAFFWVRFMTKKYIELPLSQGVDAANKLAQGNLNVNIESSSEDEIGDLQKAMKHMVTSLTEIVDEVQHAVSNVAAGSEELSATAQQMSQGATEQASSAEQASAAMEEMSGNIKQNADNAQQTERLAVQATEDAEQGGRAVAQTVVAMRKIADKILIIEEIARQTNMLALNAAIEAARAGEHGKGFAVVADAVRKLAERSQAAASEISNLSTSSVEIAENAGKMLNKIVPDIRKTSELVQEINAASAEQNTGADQINLALQQLDQIIQQNASSAEEMSSTAEELSAQAGQLQQAISHFRIEKMKIREQNPQQENPISKKDRTTDSREKRDSTTKVITNRPETLGQIQGVVLDMGEDSLDDDFEKY</sequence>
<evidence type="ECO:0000256" key="11">
    <source>
        <dbReference type="SAM" id="Phobius"/>
    </source>
</evidence>
<dbReference type="GO" id="GO:0007165">
    <property type="term" value="P:signal transduction"/>
    <property type="evidence" value="ECO:0007669"/>
    <property type="project" value="UniProtKB-KW"/>
</dbReference>
<dbReference type="FunFam" id="1.10.287.950:FF:000001">
    <property type="entry name" value="Methyl-accepting chemotaxis sensory transducer"/>
    <property type="match status" value="1"/>
</dbReference>
<dbReference type="SUPFAM" id="SSF58104">
    <property type="entry name" value="Methyl-accepting chemotaxis protein (MCP) signaling domain"/>
    <property type="match status" value="1"/>
</dbReference>
<proteinExistence type="inferred from homology"/>
<feature type="domain" description="HAMP" evidence="13">
    <location>
        <begin position="395"/>
        <end position="447"/>
    </location>
</feature>
<reference evidence="14 15" key="1">
    <citation type="submission" date="2011-09" db="EMBL/GenBank/DDBJ databases">
        <authorList>
            <consortium name="US DOE Joint Genome Institute (JGI-PGF)"/>
            <person name="Lucas S."/>
            <person name="Han J."/>
            <person name="Lapidus A."/>
            <person name="Cheng J.-F."/>
            <person name="Goodwin L."/>
            <person name="Pitluck S."/>
            <person name="Peters L."/>
            <person name="Land M.L."/>
            <person name="Hauser L."/>
            <person name="Orellana R."/>
            <person name="Lovley D."/>
            <person name="Woyke T.J."/>
        </authorList>
    </citation>
    <scope>NUCLEOTIDE SEQUENCE [LARGE SCALE GENOMIC DNA]</scope>
    <source>
        <strain evidence="14 15">2ac9</strain>
    </source>
</reference>
<feature type="transmembrane region" description="Helical" evidence="11">
    <location>
        <begin position="371"/>
        <end position="389"/>
    </location>
</feature>
<comment type="similarity">
    <text evidence="7">Belongs to the methyl-accepting chemotaxis (MCP) protein family.</text>
</comment>
<keyword evidence="6 11" id="KW-0472">Membrane</keyword>
<dbReference type="GO" id="GO:0006935">
    <property type="term" value="P:chemotaxis"/>
    <property type="evidence" value="ECO:0007669"/>
    <property type="project" value="UniProtKB-KW"/>
</dbReference>
<evidence type="ECO:0000256" key="8">
    <source>
        <dbReference type="PROSITE-ProRule" id="PRU00284"/>
    </source>
</evidence>